<accession>A0A368NPJ5</accession>
<proteinExistence type="predicted"/>
<dbReference type="RefSeq" id="WP_114337023.1">
    <property type="nucleotide sequence ID" value="NZ_QPID01000002.1"/>
</dbReference>
<keyword evidence="2" id="KW-1185">Reference proteome</keyword>
<name>A0A368NPJ5_9GAMM</name>
<dbReference type="OrthoDB" id="886161at2"/>
<dbReference type="EMBL" id="QPID01000002">
    <property type="protein sequence ID" value="RCU51594.1"/>
    <property type="molecule type" value="Genomic_DNA"/>
</dbReference>
<reference evidence="1 2" key="1">
    <citation type="submission" date="2018-07" db="EMBL/GenBank/DDBJ databases">
        <title>Corallincola holothuriorum sp. nov., a new facultative anaerobe isolated from sea cucumber Apostichopus japonicus.</title>
        <authorList>
            <person name="Xia H."/>
        </authorList>
    </citation>
    <scope>NUCLEOTIDE SEQUENCE [LARGE SCALE GENOMIC DNA]</scope>
    <source>
        <strain evidence="1 2">C4</strain>
    </source>
</reference>
<protein>
    <submittedName>
        <fullName evidence="1">TIGR03899 family protein</fullName>
    </submittedName>
</protein>
<comment type="caution">
    <text evidence="1">The sequence shown here is derived from an EMBL/GenBank/DDBJ whole genome shotgun (WGS) entry which is preliminary data.</text>
</comment>
<evidence type="ECO:0000313" key="1">
    <source>
        <dbReference type="EMBL" id="RCU51594.1"/>
    </source>
</evidence>
<dbReference type="Pfam" id="PF10987">
    <property type="entry name" value="DUF2806"/>
    <property type="match status" value="1"/>
</dbReference>
<organism evidence="1 2">
    <name type="scientific">Corallincola holothuriorum</name>
    <dbReference type="NCBI Taxonomy" id="2282215"/>
    <lineage>
        <taxon>Bacteria</taxon>
        <taxon>Pseudomonadati</taxon>
        <taxon>Pseudomonadota</taxon>
        <taxon>Gammaproteobacteria</taxon>
        <taxon>Alteromonadales</taxon>
        <taxon>Psychromonadaceae</taxon>
        <taxon>Corallincola</taxon>
    </lineage>
</organism>
<evidence type="ECO:0000313" key="2">
    <source>
        <dbReference type="Proteomes" id="UP000252558"/>
    </source>
</evidence>
<dbReference type="InterPro" id="IPR021254">
    <property type="entry name" value="DUF2806"/>
</dbReference>
<dbReference type="NCBIfam" id="TIGR03899">
    <property type="entry name" value="TIGR03899 family protein"/>
    <property type="match status" value="1"/>
</dbReference>
<sequence>MSDKSGHQRTTEPPSVRALTQKSLAKLGVMTGDTLEQRTLGERTRYREQLLQQQKQKNIEQVVAIALQHSSDSDAGTVLDPDWLQHFVELAEATLNPQMQQLWGKILAEEGRSPGSFSLKALDTLRSMTIKEAHYFQRLCALRASWGSGGRRILLGWIDHQHWWQVIKGEVAKTVSLGAHGISYSAQLALADIGLLYPTELESGELSAEPLALNINGQRFIITPKRSGLKLVYLRFSPVGDELSQLLPENGRQSYLDALHKLLSEAFEIK</sequence>
<dbReference type="Proteomes" id="UP000252558">
    <property type="component" value="Unassembled WGS sequence"/>
</dbReference>
<dbReference type="AlphaFoldDB" id="A0A368NPJ5"/>
<gene>
    <name evidence="1" type="ORF">DU002_03740</name>
</gene>